<dbReference type="InterPro" id="IPR051147">
    <property type="entry name" value="CFAP_domain-containing"/>
</dbReference>
<dbReference type="PANTHER" id="PTHR21683">
    <property type="entry name" value="COILED-COIL DOMAIN-CONTAINING PROTEIN 42 LIKE-2-LIKE-RELATED"/>
    <property type="match status" value="1"/>
</dbReference>
<evidence type="ECO:0000313" key="3">
    <source>
        <dbReference type="Proteomes" id="UP000503349"/>
    </source>
</evidence>
<evidence type="ECO:0000256" key="1">
    <source>
        <dbReference type="SAM" id="Coils"/>
    </source>
</evidence>
<feature type="coiled-coil region" evidence="1">
    <location>
        <begin position="11"/>
        <end position="116"/>
    </location>
</feature>
<sequence length="295" mass="35389">MAGRPDMTTSLIELQKKRREEEDLEAKYEVRKQVLESLEQCIDKLRSDYKNAQKVHLSFEKFHKHEDAFQAVEKAERGMQQGLRIEEELQRLRNEYTELQKRKQELELQLQRHRVYRDCMERVLKMTMFEDVESLSRQLENLLHFRDKLYKKGSEAQEKAYQQRERLVTLKDQNHLMQLQKNNKLSQLKTELEETRSKTLIWERSWNDIHDIAATKTLLLGQIKIATINLYEMAGGNLEEEERVNINDTEKQLDRIKMFIKDQEDIIKRHQALSAQLQAGKRKVQKHTSNLHYKQ</sequence>
<dbReference type="PANTHER" id="PTHR21683:SF2">
    <property type="entry name" value="COILED-COIL DOMAIN-CONTAINING PROTEIN 42 LIKE-2-LIKE"/>
    <property type="match status" value="1"/>
</dbReference>
<keyword evidence="1" id="KW-0175">Coiled coil</keyword>
<keyword evidence="3" id="KW-1185">Reference proteome</keyword>
<accession>A0A6G1Q024</accession>
<gene>
    <name evidence="2" type="ORF">EXN66_Car011518</name>
</gene>
<proteinExistence type="predicted"/>
<name>A0A6G1Q024_CHAAH</name>
<dbReference type="AlphaFoldDB" id="A0A6G1Q024"/>
<evidence type="ECO:0000313" key="2">
    <source>
        <dbReference type="EMBL" id="KAF3695842.1"/>
    </source>
</evidence>
<dbReference type="EMBL" id="CM015722">
    <property type="protein sequence ID" value="KAF3695842.1"/>
    <property type="molecule type" value="Genomic_DNA"/>
</dbReference>
<dbReference type="Proteomes" id="UP000503349">
    <property type="component" value="Chromosome 11"/>
</dbReference>
<reference evidence="3" key="2">
    <citation type="submission" date="2019-02" db="EMBL/GenBank/DDBJ databases">
        <title>Opniocepnalus argus Var Kimnra genome.</title>
        <authorList>
            <person name="Zhou C."/>
            <person name="Xiao S."/>
        </authorList>
    </citation>
    <scope>NUCLEOTIDE SEQUENCE [LARGE SCALE GENOMIC DNA]</scope>
</reference>
<reference evidence="2 3" key="1">
    <citation type="submission" date="2019-02" db="EMBL/GenBank/DDBJ databases">
        <title>Opniocepnalus argus genome.</title>
        <authorList>
            <person name="Zhou C."/>
            <person name="Xiao S."/>
        </authorList>
    </citation>
    <scope>NUCLEOTIDE SEQUENCE [LARGE SCALE GENOMIC DNA]</scope>
    <source>
        <strain evidence="2">OARG1902GOOAL</strain>
        <tissue evidence="2">Muscle</tissue>
    </source>
</reference>
<organism evidence="2 3">
    <name type="scientific">Channa argus</name>
    <name type="common">Northern snakehead</name>
    <name type="synonym">Ophicephalus argus</name>
    <dbReference type="NCBI Taxonomy" id="215402"/>
    <lineage>
        <taxon>Eukaryota</taxon>
        <taxon>Metazoa</taxon>
        <taxon>Chordata</taxon>
        <taxon>Craniata</taxon>
        <taxon>Vertebrata</taxon>
        <taxon>Euteleostomi</taxon>
        <taxon>Actinopterygii</taxon>
        <taxon>Neopterygii</taxon>
        <taxon>Teleostei</taxon>
        <taxon>Neoteleostei</taxon>
        <taxon>Acanthomorphata</taxon>
        <taxon>Anabantaria</taxon>
        <taxon>Anabantiformes</taxon>
        <taxon>Channoidei</taxon>
        <taxon>Channidae</taxon>
        <taxon>Channa</taxon>
    </lineage>
</organism>
<protein>
    <submittedName>
        <fullName evidence="2">Coiled-coil domain-containing protein 42</fullName>
    </submittedName>
</protein>